<organism evidence="2 3">
    <name type="scientific">Paenibacillus ginsengarvi</name>
    <dbReference type="NCBI Taxonomy" id="400777"/>
    <lineage>
        <taxon>Bacteria</taxon>
        <taxon>Bacillati</taxon>
        <taxon>Bacillota</taxon>
        <taxon>Bacilli</taxon>
        <taxon>Bacillales</taxon>
        <taxon>Paenibacillaceae</taxon>
        <taxon>Paenibacillus</taxon>
    </lineage>
</organism>
<comment type="caution">
    <text evidence="2">The sequence shown here is derived from an EMBL/GenBank/DDBJ whole genome shotgun (WGS) entry which is preliminary data.</text>
</comment>
<dbReference type="AlphaFoldDB" id="A0A3B0CDT7"/>
<evidence type="ECO:0000256" key="1">
    <source>
        <dbReference type="SAM" id="MobiDB-lite"/>
    </source>
</evidence>
<proteinExistence type="predicted"/>
<reference evidence="2 3" key="1">
    <citation type="journal article" date="2007" name="Int. J. Syst. Evol. Microbiol.">
        <title>Paenibacillus ginsengarvi sp. nov., isolated from soil from ginseng cultivation.</title>
        <authorList>
            <person name="Yoon M.H."/>
            <person name="Ten L.N."/>
            <person name="Im W.T."/>
        </authorList>
    </citation>
    <scope>NUCLEOTIDE SEQUENCE [LARGE SCALE GENOMIC DNA]</scope>
    <source>
        <strain evidence="2 3">KCTC 13059</strain>
    </source>
</reference>
<feature type="compositionally biased region" description="Polar residues" evidence="1">
    <location>
        <begin position="75"/>
        <end position="87"/>
    </location>
</feature>
<accession>A0A3B0CDT7</accession>
<sequence length="94" mass="10710">MTEAERHKLELKKLEYEMERLAGGECIPKKVEGNERKERLSRHRQTYVYVAIQSVHEEQGFSVKLLCEVAEMDNPATTSGSTTNPARVSRKTSS</sequence>
<dbReference type="Proteomes" id="UP000282311">
    <property type="component" value="Unassembled WGS sequence"/>
</dbReference>
<dbReference type="EMBL" id="RBAH01000012">
    <property type="protein sequence ID" value="RKN82169.1"/>
    <property type="molecule type" value="Genomic_DNA"/>
</dbReference>
<protein>
    <submittedName>
        <fullName evidence="2">Uncharacterized protein</fullName>
    </submittedName>
</protein>
<name>A0A3B0CDT7_9BACL</name>
<evidence type="ECO:0000313" key="2">
    <source>
        <dbReference type="EMBL" id="RKN82169.1"/>
    </source>
</evidence>
<evidence type="ECO:0000313" key="3">
    <source>
        <dbReference type="Proteomes" id="UP000282311"/>
    </source>
</evidence>
<feature type="region of interest" description="Disordered" evidence="1">
    <location>
        <begin position="73"/>
        <end position="94"/>
    </location>
</feature>
<keyword evidence="3" id="KW-1185">Reference proteome</keyword>
<gene>
    <name evidence="2" type="ORF">D7M11_17630</name>
</gene>